<comment type="subcellular location">
    <subcellularLocation>
        <location evidence="1">Secreted</location>
    </subcellularLocation>
</comment>
<evidence type="ECO:0000256" key="3">
    <source>
        <dbReference type="ARBA" id="ARBA00017326"/>
    </source>
</evidence>
<feature type="domain" description="Thyroglobulin type-1" evidence="18">
    <location>
        <begin position="585"/>
        <end position="638"/>
    </location>
</feature>
<dbReference type="PANTHER" id="PTHR14093">
    <property type="entry name" value="HLA CLASS II GAMMA CHAIN"/>
    <property type="match status" value="1"/>
</dbReference>
<feature type="disulfide bond" evidence="15">
    <location>
        <begin position="126"/>
        <end position="133"/>
    </location>
</feature>
<dbReference type="SUPFAM" id="SSF53474">
    <property type="entry name" value="alpha/beta-Hydrolases"/>
    <property type="match status" value="1"/>
</dbReference>
<dbReference type="SUPFAM" id="SSF57610">
    <property type="entry name" value="Thyroglobulin type-1 domain"/>
    <property type="match status" value="10"/>
</dbReference>
<dbReference type="Pfam" id="PF00135">
    <property type="entry name" value="COesterase"/>
    <property type="match status" value="1"/>
</dbReference>
<feature type="domain" description="Thyroglobulin type-1" evidence="18">
    <location>
        <begin position="93"/>
        <end position="155"/>
    </location>
</feature>
<accession>A0A9D3SB96</accession>
<dbReference type="PROSITE" id="PS51162">
    <property type="entry name" value="THYROGLOBULIN_1_2"/>
    <property type="match status" value="9"/>
</dbReference>
<proteinExistence type="inferred from homology"/>
<dbReference type="PANTHER" id="PTHR14093:SF19">
    <property type="entry name" value="THYROGLOBULIN"/>
    <property type="match status" value="1"/>
</dbReference>
<feature type="disulfide bond" evidence="15">
    <location>
        <begin position="63"/>
        <end position="70"/>
    </location>
</feature>
<keyword evidence="10" id="KW-0677">Repeat</keyword>
<dbReference type="FunFam" id="3.40.50.1820:FF:000127">
    <property type="entry name" value="Thyroglobulin"/>
    <property type="match status" value="1"/>
</dbReference>
<comment type="caution">
    <text evidence="19">The sequence shown here is derived from an EMBL/GenBank/DDBJ whole genome shotgun (WGS) entry which is preliminary data.</text>
</comment>
<feature type="compositionally biased region" description="Polar residues" evidence="16">
    <location>
        <begin position="2683"/>
        <end position="2693"/>
    </location>
</feature>
<dbReference type="Gene3D" id="2.10.50.10">
    <property type="entry name" value="Tumor Necrosis Factor Receptor, subunit A, domain 2"/>
    <property type="match status" value="1"/>
</dbReference>
<keyword evidence="7" id="KW-0405">Iodination</keyword>
<feature type="domain" description="Thyroglobulin type-1" evidence="18">
    <location>
        <begin position="293"/>
        <end position="353"/>
    </location>
</feature>
<evidence type="ECO:0000313" key="20">
    <source>
        <dbReference type="Proteomes" id="UP001044222"/>
    </source>
</evidence>
<dbReference type="Pfam" id="PF00086">
    <property type="entry name" value="Thyroglobulin_1"/>
    <property type="match status" value="9"/>
</dbReference>
<dbReference type="EMBL" id="JAFIRN010000001">
    <property type="protein sequence ID" value="KAG5856767.1"/>
    <property type="molecule type" value="Genomic_DNA"/>
</dbReference>
<evidence type="ECO:0000256" key="14">
    <source>
        <dbReference type="ARBA" id="ARBA00046595"/>
    </source>
</evidence>
<keyword evidence="13" id="KW-0325">Glycoprotein</keyword>
<dbReference type="InterPro" id="IPR052001">
    <property type="entry name" value="MHC-II_Gamma/Thyroglobulin"/>
</dbReference>
<keyword evidence="5" id="KW-0893">Thyroid hormones biosynthesis</keyword>
<dbReference type="GO" id="GO:0042446">
    <property type="term" value="P:hormone biosynthetic process"/>
    <property type="evidence" value="ECO:0007669"/>
    <property type="project" value="UniProtKB-KW"/>
</dbReference>
<feature type="signal peptide" evidence="17">
    <location>
        <begin position="1"/>
        <end position="19"/>
    </location>
</feature>
<keyword evidence="12 15" id="KW-1015">Disulfide bond</keyword>
<evidence type="ECO:0000259" key="18">
    <source>
        <dbReference type="PROSITE" id="PS51162"/>
    </source>
</evidence>
<feature type="domain" description="Thyroglobulin type-1" evidence="18">
    <location>
        <begin position="31"/>
        <end position="92"/>
    </location>
</feature>
<name>A0A9D3SB96_ANGAN</name>
<feature type="disulfide bond" evidence="15">
    <location>
        <begin position="333"/>
        <end position="353"/>
    </location>
</feature>
<dbReference type="SMART" id="SM00211">
    <property type="entry name" value="TY"/>
    <property type="match status" value="9"/>
</dbReference>
<evidence type="ECO:0000256" key="12">
    <source>
        <dbReference type="ARBA" id="ARBA00023157"/>
    </source>
</evidence>
<feature type="chain" id="PRO_5038541953" description="Thyroglobulin" evidence="17">
    <location>
        <begin position="20"/>
        <end position="2702"/>
    </location>
</feature>
<evidence type="ECO:0000256" key="4">
    <source>
        <dbReference type="ARBA" id="ARBA00022525"/>
    </source>
</evidence>
<dbReference type="Gene3D" id="3.40.50.1820">
    <property type="entry name" value="alpha/beta hydrolase"/>
    <property type="match status" value="1"/>
</dbReference>
<reference evidence="19" key="1">
    <citation type="submission" date="2021-01" db="EMBL/GenBank/DDBJ databases">
        <title>A chromosome-scale assembly of European eel, Anguilla anguilla.</title>
        <authorList>
            <person name="Henkel C."/>
            <person name="Jong-Raadsen S.A."/>
            <person name="Dufour S."/>
            <person name="Weltzien F.-A."/>
            <person name="Palstra A.P."/>
            <person name="Pelster B."/>
            <person name="Spaink H.P."/>
            <person name="Van Den Thillart G.E."/>
            <person name="Jansen H."/>
            <person name="Zahm M."/>
            <person name="Klopp C."/>
            <person name="Cedric C."/>
            <person name="Louis A."/>
            <person name="Berthelot C."/>
            <person name="Parey E."/>
            <person name="Roest Crollius H."/>
            <person name="Montfort J."/>
            <person name="Robinson-Rechavi M."/>
            <person name="Bucao C."/>
            <person name="Bouchez O."/>
            <person name="Gislard M."/>
            <person name="Lluch J."/>
            <person name="Milhes M."/>
            <person name="Lampietro C."/>
            <person name="Lopez Roques C."/>
            <person name="Donnadieu C."/>
            <person name="Braasch I."/>
            <person name="Desvignes T."/>
            <person name="Postlethwait J."/>
            <person name="Bobe J."/>
            <person name="Guiguen Y."/>
            <person name="Dirks R."/>
        </authorList>
    </citation>
    <scope>NUCLEOTIDE SEQUENCE</scope>
    <source>
        <strain evidence="19">Tag_6206</strain>
        <tissue evidence="19">Liver</tissue>
    </source>
</reference>
<feature type="domain" description="Thyroglobulin type-1" evidence="18">
    <location>
        <begin position="990"/>
        <end position="1053"/>
    </location>
</feature>
<evidence type="ECO:0000256" key="8">
    <source>
        <dbReference type="ARBA" id="ARBA00022702"/>
    </source>
</evidence>
<feature type="disulfide bond" evidence="15">
    <location>
        <begin position="96"/>
        <end position="115"/>
    </location>
</feature>
<dbReference type="Gene3D" id="4.10.800.10">
    <property type="entry name" value="Thyroglobulin type-1"/>
    <property type="match status" value="10"/>
</dbReference>
<dbReference type="SMART" id="SM01411">
    <property type="entry name" value="Ephrin_rec_like"/>
    <property type="match status" value="1"/>
</dbReference>
<protein>
    <recommendedName>
        <fullName evidence="3">Thyroglobulin</fullName>
    </recommendedName>
</protein>
<keyword evidence="4" id="KW-0964">Secreted</keyword>
<dbReference type="PROSITE" id="PS00941">
    <property type="entry name" value="CARBOXYLESTERASE_B_2"/>
    <property type="match status" value="1"/>
</dbReference>
<feature type="region of interest" description="Disordered" evidence="16">
    <location>
        <begin position="2683"/>
        <end position="2702"/>
    </location>
</feature>
<comment type="caution">
    <text evidence="15">Lacks conserved residue(s) required for the propagation of feature annotation.</text>
</comment>
<evidence type="ECO:0000313" key="19">
    <source>
        <dbReference type="EMBL" id="KAG5856767.1"/>
    </source>
</evidence>
<dbReference type="InterPro" id="IPR002018">
    <property type="entry name" value="CarbesteraseB"/>
</dbReference>
<gene>
    <name evidence="19" type="ORF">ANANG_G00011370</name>
</gene>
<sequence>MGIISCVSVLLCSILLCEGKISEYQLESETLSRCELLRVDGAAQQREHVPQCSEGGRFRHVQCTRDSSECWCVDAEGSEIAGSRQNGSAVHCLSSCQLQRQRALLSGDAPFVPLCLESGEYQPIQCQRNLGQCWCVDQEGMEIYGTRQNGKPSRCPGSCEIRERRLLHGVGESSPPQCSADGNFLPVQCKFVNTTDMTVVDLLHTFNRMQRAFQTFSGFREAFPEVSSYCFCADSRGRELANTGVELLLDEVYDTAFSGMDPGRSFSQSNMYRILQRRYLGIQLAMGGRFRCPTKCESERSSSAEAGNVFVPSCDASGSYAPVQCQAGGQCWCVDSDGREIFGTRLHGGKPICSSGVTDCPSERRQALSRLFYGLSGPFVSRNLFSQRDSNPSPLSPCSPEVQELLAKSGLLVSVSESGRSDLGEVLAEVIQGMFPTGSMALKALSLTTNPKRLQENLFGGKFLKNAGNFNFSTAVGARGTFSFGRAFSQVGLTQVSADLAQLAKVFSPEASSVFEAPALDREISDPLGRLVNLKKNRDLVKLVGSTLESEQFLATLRDVITVMKAEDSVDLGGVFRAVFQSSQPGACQRDSPALYVPQCTETGQYQQVQCQGTECWCVDSRGVEVLGSRSKGRRPRCPSQCESEREMAVKVRAGLSAGSQVFIPKCEEDGSFAPLQCSGKDCFCMDREGGRHDATMGPGGLQCPTDCQVSAAGRFLSEVRSVLSDPAAMAQLSDVYVPQCDPAGAWRQIQCDGPPEQAFQFYRDWVRLNNAGQDLPVSEVISILRGYGKRPEVLASFGGFVKLLFDAGHQSVFPVLSQYETFDSVPAEVLAGDSDAVFGPTVFLNPLSLWRLLQGNVTQYPGQASDFSVPLGHFHLRQCWCVGARGDMIANTKAAVNQIPKCPGSCSLVERQISQFRQDTEAIISLSNSSNVPLGYGFLLAMGLSLTPQELQHSPPVESIISDTLLIDSYAALRLAAHSTLQFYWQSHISRSDSDREALLLGYQPYTPQCDSNGLWLPAQCYPSTGHCWCVDGEGSYIPESLTSRSMELPQCGTPCQRAHTQALLSDWMPSVSEPSNSLYNPTCEESGEFSVLQRERADSGFGWCVSPLSGKAIQPAVLSQTGDIQCPSWCQMLKEQVTGRKAGTGYEPECKADGQGFSPMQCDHGDCWCVSPNGQELPGTRTPRNAGQTPACDSPQCPLPFSELLVAHGALLCSNIMEDGQQRQRCQLVCHQGYESALSVDNFLCDLVTGNWVSDAPLPHACQRLQVLQSVQASSQLQLSVSQRQQSCSSVRTGLQLSLLQDMRSRGLCSLQVTSPTGELSFMSACDDSSVLLECDTEETLRATLAWRARLSDVSVQALPDLHDIDVAFTAGKLLEGAVDLIRSGNYQSTVSVDGPVDPVLTVTFGCAPGYRRVPGNTGCVACPAGTFFTNGGCSLCPEGSYQDQKGQDVCDRCPRGTSTASPGAFRATHCASECQRMEPLSEPECQVMEKFEDVPRSQWRSDDAILLGSRVSDDALESQLRKCISDCAANDSCHHLALFTDGGRKHCDLYSTDGANIECKASEKTKGFLGNPGADMYQSLSCLLKVKGDRPDLVVLRKKGYEFTTSSLKTFERLKFRKASSGVYRTAVFQAQGASLTDVHRFCQDTCSQESCCDGFILNQNILNGGTVLCGLLSFPDLLLCSDEDWDVSGTSKSNRICGAGVQYNKQRKQFTFSFGGQNFTITDAALPPTSKNKTDYQATIIGFQRIYLWRGSDMTTRQKSSPECPSVSAQPDQSVLISDAVKEGFMALDNTDIRVNPSQAVPSQQYWIFKHQFSAEDAQRWCLKRCEEEDLCHVADIRDDSPTYFTCALYPDTQVCGAYDTPLRQPCSLVLPQPPHKAHSKKVNLLGSVESFYSRVPFKKMVSYSVRSRVSLGAKPITEGFFECERRCDEDPCCRGIGYVRDSQSGADALCLTLNSFGIQTCGEEDQTAWRAMDCTPSKVVTGVFPFGWYEKPVNQWTSSPDLCPPFSLPTATLNVTLSDWALVDTFSTLVDPSVSTFDVIHISKDIAEDFDRARDWCLSACERTDSCSVVTVERRESAVRCVLYPDTHACMPSAEGQSCRLLIRESASHVYLRKGLKSELKSVLIPGHGTLVGESKVTVVGSERKRVSHFLGVPYALPPIRNLRFSPPQAAEWSGTWNATFPRSSCLQPGDGDSSSSSEDCLYLNVFVPSSNRGNSPVLVFLYNPTRPARADDPALLDGSYLAAASDIIVVTVHFRSAVFGFLSTASAASPGNAGLQDQVAALKWVQQNIAHFGGDPSRVTLGAERSGADVASLHLISAGAAGLFHRALLMGGSAFSPAAVIGSSRARELTGSLVREVGCSSPDPAQVVSCLREIPAPVLNSAQTKLLAVSGPLQAWAPVVDGISVREKPSLALQRTRFCNVDIMLGSSAEDGLISRAKNIKKFEELQGRANGKTAFYEALSNSLGGDSANAFVKEAATWFYSMQHSPTPAGYNVFSRALENATRDFFIICPAVQMARFCAAQSRSNVFMYHLPEKMAQTSADLSMPLDLQFVFGVPHHSRTHSLFTSRERRLAQQMMAYVANFVKSGNPNYLHFFSQASFSESLPPWPRFLPSPEGDNYKEVDTPLSNHKGLRRAECSFWADYVPQLTASTAKLSPALSEEETNSFGTPTQETKLFNVFRTSVTQSKPKSEKDAYN</sequence>
<evidence type="ECO:0000256" key="2">
    <source>
        <dbReference type="ARBA" id="ARBA00005964"/>
    </source>
</evidence>
<dbReference type="InterPro" id="IPR029058">
    <property type="entry name" value="AB_hydrolase_fold"/>
</dbReference>
<comment type="subunit">
    <text evidence="14">Monomer. Homodimer (via ChEL region); occurs in the endoplasmic reticulum and is required for export to the Golgi apparatus. Homooligomer; disulfide-linked; stored in this form in the thyroid follicle lumen.</text>
</comment>
<keyword evidence="6" id="KW-0765">Sulfation</keyword>
<dbReference type="GO" id="GO:0005615">
    <property type="term" value="C:extracellular space"/>
    <property type="evidence" value="ECO:0007669"/>
    <property type="project" value="TreeGrafter"/>
</dbReference>
<comment type="similarity">
    <text evidence="2">Belongs to the type-B carboxylesterase/lipase family.</text>
</comment>
<keyword evidence="11" id="KW-0795">Thyroid hormone</keyword>
<evidence type="ECO:0000256" key="10">
    <source>
        <dbReference type="ARBA" id="ARBA00022737"/>
    </source>
</evidence>
<dbReference type="InterPro" id="IPR019819">
    <property type="entry name" value="Carboxylesterase_B_CS"/>
</dbReference>
<evidence type="ECO:0000256" key="11">
    <source>
        <dbReference type="ARBA" id="ARBA00022920"/>
    </source>
</evidence>
<dbReference type="InterPro" id="IPR036857">
    <property type="entry name" value="Thyroglobulin_1_sf"/>
</dbReference>
<evidence type="ECO:0000256" key="15">
    <source>
        <dbReference type="PROSITE-ProRule" id="PRU00500"/>
    </source>
</evidence>
<evidence type="ECO:0000256" key="7">
    <source>
        <dbReference type="ARBA" id="ARBA00022653"/>
    </source>
</evidence>
<keyword evidence="9 17" id="KW-0732">Signal</keyword>
<evidence type="ECO:0000256" key="6">
    <source>
        <dbReference type="ARBA" id="ARBA00022641"/>
    </source>
</evidence>
<dbReference type="Pfam" id="PF07699">
    <property type="entry name" value="Ephrin_rec_like"/>
    <property type="match status" value="1"/>
</dbReference>
<feature type="domain" description="Thyroglobulin type-1" evidence="18">
    <location>
        <begin position="156"/>
        <end position="257"/>
    </location>
</feature>
<evidence type="ECO:0000256" key="17">
    <source>
        <dbReference type="SAM" id="SignalP"/>
    </source>
</evidence>
<feature type="domain" description="Thyroglobulin type-1" evidence="18">
    <location>
        <begin position="639"/>
        <end position="708"/>
    </location>
</feature>
<feature type="disulfide bond" evidence="15">
    <location>
        <begin position="618"/>
        <end position="638"/>
    </location>
</feature>
<evidence type="ECO:0000256" key="16">
    <source>
        <dbReference type="SAM" id="MobiDB-lite"/>
    </source>
</evidence>
<feature type="disulfide bond" evidence="15">
    <location>
        <begin position="1022"/>
        <end position="1029"/>
    </location>
</feature>
<keyword evidence="8" id="KW-0372">Hormone</keyword>
<dbReference type="GO" id="GO:0006590">
    <property type="term" value="P:thyroid hormone generation"/>
    <property type="evidence" value="ECO:0007669"/>
    <property type="project" value="TreeGrafter"/>
</dbReference>
<keyword evidence="20" id="KW-1185">Reference proteome</keyword>
<evidence type="ECO:0000256" key="5">
    <source>
        <dbReference type="ARBA" id="ARBA00022534"/>
    </source>
</evidence>
<dbReference type="GO" id="GO:0005179">
    <property type="term" value="F:hormone activity"/>
    <property type="evidence" value="ECO:0007669"/>
    <property type="project" value="UniProtKB-KW"/>
</dbReference>
<dbReference type="InterPro" id="IPR011641">
    <property type="entry name" value="Tyr-kin_ephrin_A/B_rcpt-like"/>
</dbReference>
<dbReference type="InterPro" id="IPR000716">
    <property type="entry name" value="Thyroglobulin_1"/>
</dbReference>
<evidence type="ECO:0000256" key="9">
    <source>
        <dbReference type="ARBA" id="ARBA00022729"/>
    </source>
</evidence>
<dbReference type="PROSITE" id="PS00484">
    <property type="entry name" value="THYROGLOBULIN_1_1"/>
    <property type="match status" value="4"/>
</dbReference>
<feature type="disulfide bond" evidence="15">
    <location>
        <begin position="72"/>
        <end position="92"/>
    </location>
</feature>
<organism evidence="19 20">
    <name type="scientific">Anguilla anguilla</name>
    <name type="common">European freshwater eel</name>
    <name type="synonym">Muraena anguilla</name>
    <dbReference type="NCBI Taxonomy" id="7936"/>
    <lineage>
        <taxon>Eukaryota</taxon>
        <taxon>Metazoa</taxon>
        <taxon>Chordata</taxon>
        <taxon>Craniata</taxon>
        <taxon>Vertebrata</taxon>
        <taxon>Euteleostomi</taxon>
        <taxon>Actinopterygii</taxon>
        <taxon>Neopterygii</taxon>
        <taxon>Teleostei</taxon>
        <taxon>Anguilliformes</taxon>
        <taxon>Anguillidae</taxon>
        <taxon>Anguilla</taxon>
    </lineage>
</organism>
<evidence type="ECO:0000256" key="13">
    <source>
        <dbReference type="ARBA" id="ARBA00023180"/>
    </source>
</evidence>
<feature type="disulfide bond" evidence="15">
    <location>
        <begin position="135"/>
        <end position="155"/>
    </location>
</feature>
<evidence type="ECO:0000256" key="1">
    <source>
        <dbReference type="ARBA" id="ARBA00004613"/>
    </source>
</evidence>
<feature type="disulfide bond" evidence="15">
    <location>
        <begin position="159"/>
        <end position="178"/>
    </location>
</feature>
<dbReference type="Proteomes" id="UP001044222">
    <property type="component" value="Unassembled WGS sequence"/>
</dbReference>
<feature type="domain" description="Thyroglobulin type-1" evidence="18">
    <location>
        <begin position="1054"/>
        <end position="1128"/>
    </location>
</feature>
<dbReference type="CDD" id="cd00191">
    <property type="entry name" value="TY"/>
    <property type="match status" value="7"/>
</dbReference>
<feature type="domain" description="Thyroglobulin type-1" evidence="18">
    <location>
        <begin position="1129"/>
        <end position="1194"/>
    </location>
</feature>